<evidence type="ECO:0000313" key="1">
    <source>
        <dbReference type="EMBL" id="PHV68502.1"/>
    </source>
</evidence>
<sequence>MTSPSSLPHCVDVAIVGAGFAGLGLGIRLARADRESFVILERGDSVGGTWRDNHYPGVACDVPAHVYSYSFRPPGDWTSLFASGPEIHDYLTRAVDEEGLTPHLHLNTDVAQARWLPDQLCWLVATNAGEMRARVLVVAVGRLADPLMPEVSGSDTFSGKVFHTAQWDDEAPIDGARVGIVGTGASAVQLTPHLAERAGQLVVFSRSAPYVVPRGNREYSEPERVQLQVKANADRLREELFTEADKAFAQRRGLRPDIDEIRARALGHLTAQIGDPDLRRALTPDYEIGCKRILLSDEFYPALTRPSVTLEPSALAAFDGDSVVAASGRSYDLDVVVMATGFEAARPAFAERVAGMGGELLSDHWGEGMVSYASTAVSGFPNMFVLDGPNAALGHNSAIYMIETQIDYVLGALDHLWRNSGLALEVSADAERDYTREIDERSASTVWLSGCSSWYLDPQSGRLTLLWPGTGRSFRERNGTFDPQRYEKVSAVGVGQECRVS</sequence>
<organism evidence="1 2">
    <name type="scientific">Williamsia marianensis</name>
    <dbReference type="NCBI Taxonomy" id="85044"/>
    <lineage>
        <taxon>Bacteria</taxon>
        <taxon>Bacillati</taxon>
        <taxon>Actinomycetota</taxon>
        <taxon>Actinomycetes</taxon>
        <taxon>Mycobacteriales</taxon>
        <taxon>Nocardiaceae</taxon>
        <taxon>Williamsia</taxon>
    </lineage>
</organism>
<dbReference type="EMBL" id="PEBD01000004">
    <property type="protein sequence ID" value="PHV68502.1"/>
    <property type="molecule type" value="Genomic_DNA"/>
</dbReference>
<dbReference type="InterPro" id="IPR051209">
    <property type="entry name" value="FAD-bind_Monooxygenase_sf"/>
</dbReference>
<evidence type="ECO:0000313" key="2">
    <source>
        <dbReference type="Proteomes" id="UP000225108"/>
    </source>
</evidence>
<keyword evidence="1" id="KW-0503">Monooxygenase</keyword>
<dbReference type="PANTHER" id="PTHR42877:SF4">
    <property type="entry name" value="FAD_NAD(P)-BINDING DOMAIN-CONTAINING PROTEIN-RELATED"/>
    <property type="match status" value="1"/>
</dbReference>
<dbReference type="RefSeq" id="WP_099381625.1">
    <property type="nucleotide sequence ID" value="NZ_PEBD01000004.1"/>
</dbReference>
<dbReference type="SUPFAM" id="SSF51905">
    <property type="entry name" value="FAD/NAD(P)-binding domain"/>
    <property type="match status" value="2"/>
</dbReference>
<keyword evidence="1" id="KW-0560">Oxidoreductase</keyword>
<name>A0A2G3PTX1_WILMA</name>
<comment type="caution">
    <text evidence="1">The sequence shown here is derived from an EMBL/GenBank/DDBJ whole genome shotgun (WGS) entry which is preliminary data.</text>
</comment>
<dbReference type="InterPro" id="IPR036188">
    <property type="entry name" value="FAD/NAD-bd_sf"/>
</dbReference>
<proteinExistence type="predicted"/>
<accession>A0A2G3PTX1</accession>
<dbReference type="Pfam" id="PF13738">
    <property type="entry name" value="Pyr_redox_3"/>
    <property type="match status" value="1"/>
</dbReference>
<reference evidence="1 2" key="1">
    <citation type="submission" date="2017-10" db="EMBL/GenBank/DDBJ databases">
        <title>The draft genome sequence of Williamsia sp. BULT 1.1 isolated from the semi-arid grassland soils from South Africa.</title>
        <authorList>
            <person name="Kabwe M.H."/>
            <person name="Govender N."/>
            <person name="Mutseka Lunga P."/>
            <person name="Vikram S."/>
            <person name="Makhalanyane T.P."/>
        </authorList>
    </citation>
    <scope>NUCLEOTIDE SEQUENCE [LARGE SCALE GENOMIC DNA]</scope>
    <source>
        <strain evidence="1 2">BULT 1.1</strain>
    </source>
</reference>
<dbReference type="GO" id="GO:0004497">
    <property type="term" value="F:monooxygenase activity"/>
    <property type="evidence" value="ECO:0007669"/>
    <property type="project" value="UniProtKB-KW"/>
</dbReference>
<gene>
    <name evidence="1" type="ORF">CSW57_04660</name>
</gene>
<dbReference type="Gene3D" id="3.50.50.60">
    <property type="entry name" value="FAD/NAD(P)-binding domain"/>
    <property type="match status" value="2"/>
</dbReference>
<dbReference type="Proteomes" id="UP000225108">
    <property type="component" value="Unassembled WGS sequence"/>
</dbReference>
<protein>
    <submittedName>
        <fullName evidence="1">4-hydroxyacetophenone monooxygenase</fullName>
    </submittedName>
</protein>
<dbReference type="PANTHER" id="PTHR42877">
    <property type="entry name" value="L-ORNITHINE N(5)-MONOOXYGENASE-RELATED"/>
    <property type="match status" value="1"/>
</dbReference>
<dbReference type="AlphaFoldDB" id="A0A2G3PTX1"/>
<dbReference type="PRINTS" id="PR00469">
    <property type="entry name" value="PNDRDTASEII"/>
</dbReference>